<keyword evidence="2" id="KW-0808">Transferase</keyword>
<dbReference type="EMBL" id="OBMQ01000001">
    <property type="protein sequence ID" value="SOB93579.1"/>
    <property type="molecule type" value="Genomic_DNA"/>
</dbReference>
<organism evidence="2 3">
    <name type="scientific">Ureibacillus xyleni</name>
    <dbReference type="NCBI Taxonomy" id="614648"/>
    <lineage>
        <taxon>Bacteria</taxon>
        <taxon>Bacillati</taxon>
        <taxon>Bacillota</taxon>
        <taxon>Bacilli</taxon>
        <taxon>Bacillales</taxon>
        <taxon>Caryophanaceae</taxon>
        <taxon>Ureibacillus</taxon>
    </lineage>
</organism>
<evidence type="ECO:0000313" key="3">
    <source>
        <dbReference type="Proteomes" id="UP000219636"/>
    </source>
</evidence>
<name>A0A285RIR9_9BACL</name>
<dbReference type="InterPro" id="IPR036477">
    <property type="entry name" value="Formyl_transf_N_sf"/>
</dbReference>
<protein>
    <submittedName>
        <fullName evidence="2">Methionyl-tRNA formyltransferase</fullName>
    </submittedName>
</protein>
<dbReference type="OrthoDB" id="9802815at2"/>
<dbReference type="GO" id="GO:0004479">
    <property type="term" value="F:methionyl-tRNA formyltransferase activity"/>
    <property type="evidence" value="ECO:0007669"/>
    <property type="project" value="TreeGrafter"/>
</dbReference>
<dbReference type="InterPro" id="IPR002376">
    <property type="entry name" value="Formyl_transf_N"/>
</dbReference>
<dbReference type="Proteomes" id="UP000219636">
    <property type="component" value="Unassembled WGS sequence"/>
</dbReference>
<evidence type="ECO:0000313" key="2">
    <source>
        <dbReference type="EMBL" id="SOB93579.1"/>
    </source>
</evidence>
<dbReference type="Gene3D" id="3.40.50.12230">
    <property type="match status" value="1"/>
</dbReference>
<sequence>MSNSKLKLIFITMGLSKVLTSLLEANINIIGVIESKTKNSANRTTSLKDFCSGEDIPYYYMENGCDQDLENWVKELAPDLIVINSMSELLKKNIMDIPKKGCINLHPTYLPNYRGGYPLFWTFYDMDLNPGVTVHYIDEGEDTGDIIYQERYPIPLGCTEEELIEILETTNGVNLLLSAITDIEHDCAPRKKQPKESPTVRARKISPSEFHQIVDWETWEIERIWHLLRGTQNWLDVFDFSNIEETVLQWRILHFEKENIDQSVELGKVFSINNQYVVYCKQGKIYLDLITESNY</sequence>
<gene>
    <name evidence="2" type="ORF">SAMN05880501_101671</name>
</gene>
<keyword evidence="3" id="KW-1185">Reference proteome</keyword>
<dbReference type="PANTHER" id="PTHR11138">
    <property type="entry name" value="METHIONYL-TRNA FORMYLTRANSFERASE"/>
    <property type="match status" value="1"/>
</dbReference>
<accession>A0A285RIR9</accession>
<dbReference type="SUPFAM" id="SSF53328">
    <property type="entry name" value="Formyltransferase"/>
    <property type="match status" value="1"/>
</dbReference>
<evidence type="ECO:0000259" key="1">
    <source>
        <dbReference type="Pfam" id="PF00551"/>
    </source>
</evidence>
<dbReference type="PANTHER" id="PTHR11138:SF5">
    <property type="entry name" value="METHIONYL-TRNA FORMYLTRANSFERASE, MITOCHONDRIAL"/>
    <property type="match status" value="1"/>
</dbReference>
<dbReference type="RefSeq" id="WP_097072215.1">
    <property type="nucleotide sequence ID" value="NZ_OBMQ01000001.1"/>
</dbReference>
<feature type="domain" description="Formyl transferase N-terminal" evidence="1">
    <location>
        <begin position="18"/>
        <end position="172"/>
    </location>
</feature>
<reference evidence="3" key="1">
    <citation type="submission" date="2017-08" db="EMBL/GenBank/DDBJ databases">
        <authorList>
            <person name="Varghese N."/>
            <person name="Submissions S."/>
        </authorList>
    </citation>
    <scope>NUCLEOTIDE SEQUENCE [LARGE SCALE GENOMIC DNA]</scope>
    <source>
        <strain evidence="3">JC22</strain>
    </source>
</reference>
<dbReference type="AlphaFoldDB" id="A0A285RIR9"/>
<dbReference type="Pfam" id="PF00551">
    <property type="entry name" value="Formyl_trans_N"/>
    <property type="match status" value="1"/>
</dbReference>
<proteinExistence type="predicted"/>